<dbReference type="PANTHER" id="PTHR33386:SF5">
    <property type="entry name" value="OS02G0740600 PROTEIN"/>
    <property type="match status" value="1"/>
</dbReference>
<dbReference type="PANTHER" id="PTHR33386">
    <property type="entry name" value="OS02G0740600 PROTEIN"/>
    <property type="match status" value="1"/>
</dbReference>
<evidence type="ECO:0000256" key="1">
    <source>
        <dbReference type="SAM" id="MobiDB-lite"/>
    </source>
</evidence>
<evidence type="ECO:0000313" key="2">
    <source>
        <dbReference type="EMBL" id="KAK6924894.1"/>
    </source>
</evidence>
<dbReference type="AlphaFoldDB" id="A0AAN8V1P4"/>
<dbReference type="EMBL" id="JBAMMX010000016">
    <property type="protein sequence ID" value="KAK6924894.1"/>
    <property type="molecule type" value="Genomic_DNA"/>
</dbReference>
<dbReference type="Proteomes" id="UP001370490">
    <property type="component" value="Unassembled WGS sequence"/>
</dbReference>
<name>A0AAN8V1P4_9MAGN</name>
<gene>
    <name evidence="2" type="ORF">RJ641_009220</name>
</gene>
<protein>
    <submittedName>
        <fullName evidence="2">Uncharacterized protein</fullName>
    </submittedName>
</protein>
<feature type="compositionally biased region" description="Polar residues" evidence="1">
    <location>
        <begin position="28"/>
        <end position="38"/>
    </location>
</feature>
<feature type="compositionally biased region" description="Polar residues" evidence="1">
    <location>
        <begin position="1"/>
        <end position="12"/>
    </location>
</feature>
<sequence>MASNSSHETSWADQWDYSDPDPYPTAANKKSTGSNGVTQKYGKKMEEGFEKTKVLASTGFKKVKTGTSVGFHWIKDKCHKTTGK</sequence>
<keyword evidence="3" id="KW-1185">Reference proteome</keyword>
<proteinExistence type="predicted"/>
<accession>A0AAN8V1P4</accession>
<comment type="caution">
    <text evidence="2">The sequence shown here is derived from an EMBL/GenBank/DDBJ whole genome shotgun (WGS) entry which is preliminary data.</text>
</comment>
<reference evidence="2 3" key="1">
    <citation type="submission" date="2023-12" db="EMBL/GenBank/DDBJ databases">
        <title>A high-quality genome assembly for Dillenia turbinata (Dilleniales).</title>
        <authorList>
            <person name="Chanderbali A."/>
        </authorList>
    </citation>
    <scope>NUCLEOTIDE SEQUENCE [LARGE SCALE GENOMIC DNA]</scope>
    <source>
        <strain evidence="2">LSX21</strain>
        <tissue evidence="2">Leaf</tissue>
    </source>
</reference>
<feature type="region of interest" description="Disordered" evidence="1">
    <location>
        <begin position="1"/>
        <end position="39"/>
    </location>
</feature>
<evidence type="ECO:0000313" key="3">
    <source>
        <dbReference type="Proteomes" id="UP001370490"/>
    </source>
</evidence>
<organism evidence="2 3">
    <name type="scientific">Dillenia turbinata</name>
    <dbReference type="NCBI Taxonomy" id="194707"/>
    <lineage>
        <taxon>Eukaryota</taxon>
        <taxon>Viridiplantae</taxon>
        <taxon>Streptophyta</taxon>
        <taxon>Embryophyta</taxon>
        <taxon>Tracheophyta</taxon>
        <taxon>Spermatophyta</taxon>
        <taxon>Magnoliopsida</taxon>
        <taxon>eudicotyledons</taxon>
        <taxon>Gunneridae</taxon>
        <taxon>Pentapetalae</taxon>
        <taxon>Dilleniales</taxon>
        <taxon>Dilleniaceae</taxon>
        <taxon>Dillenia</taxon>
    </lineage>
</organism>